<dbReference type="GeneID" id="91097708"/>
<dbReference type="PANTHER" id="PTHR37948:SF1">
    <property type="entry name" value="BLL5189 PROTEIN"/>
    <property type="match status" value="1"/>
</dbReference>
<evidence type="ECO:0000313" key="2">
    <source>
        <dbReference type="EMBL" id="WWC92085.1"/>
    </source>
</evidence>
<keyword evidence="3" id="KW-1185">Reference proteome</keyword>
<dbReference type="RefSeq" id="XP_066078847.1">
    <property type="nucleotide sequence ID" value="XM_066222750.1"/>
</dbReference>
<evidence type="ECO:0008006" key="4">
    <source>
        <dbReference type="Google" id="ProtNLM"/>
    </source>
</evidence>
<gene>
    <name evidence="2" type="ORF">L201_007039</name>
</gene>
<dbReference type="Proteomes" id="UP001355207">
    <property type="component" value="Chromosome 10"/>
</dbReference>
<dbReference type="EMBL" id="CP144107">
    <property type="protein sequence ID" value="WWC92085.1"/>
    <property type="molecule type" value="Genomic_DNA"/>
</dbReference>
<organism evidence="2 3">
    <name type="scientific">Kwoniella dendrophila CBS 6074</name>
    <dbReference type="NCBI Taxonomy" id="1295534"/>
    <lineage>
        <taxon>Eukaryota</taxon>
        <taxon>Fungi</taxon>
        <taxon>Dikarya</taxon>
        <taxon>Basidiomycota</taxon>
        <taxon>Agaricomycotina</taxon>
        <taxon>Tremellomycetes</taxon>
        <taxon>Tremellales</taxon>
        <taxon>Cryptococcaceae</taxon>
        <taxon>Kwoniella</taxon>
    </lineage>
</organism>
<accession>A0AAX4K5K8</accession>
<reference evidence="2 3" key="1">
    <citation type="submission" date="2024-01" db="EMBL/GenBank/DDBJ databases">
        <title>Comparative genomics of Cryptococcus and Kwoniella reveals pathogenesis evolution and contrasting modes of karyotype evolution via chromosome fusion or intercentromeric recombination.</title>
        <authorList>
            <person name="Coelho M.A."/>
            <person name="David-Palma M."/>
            <person name="Shea T."/>
            <person name="Bowers K."/>
            <person name="McGinley-Smith S."/>
            <person name="Mohammad A.W."/>
            <person name="Gnirke A."/>
            <person name="Yurkov A.M."/>
            <person name="Nowrousian M."/>
            <person name="Sun S."/>
            <person name="Cuomo C.A."/>
            <person name="Heitman J."/>
        </authorList>
    </citation>
    <scope>NUCLEOTIDE SEQUENCE [LARGE SCALE GENOMIC DNA]</scope>
    <source>
        <strain evidence="2 3">CBS 6074</strain>
    </source>
</reference>
<protein>
    <recommendedName>
        <fullName evidence="4">Transcription activator GCR1-like domain-containing protein</fullName>
    </recommendedName>
</protein>
<evidence type="ECO:0000256" key="1">
    <source>
        <dbReference type="SAM" id="MobiDB-lite"/>
    </source>
</evidence>
<feature type="compositionally biased region" description="Polar residues" evidence="1">
    <location>
        <begin position="69"/>
        <end position="82"/>
    </location>
</feature>
<feature type="region of interest" description="Disordered" evidence="1">
    <location>
        <begin position="1"/>
        <end position="173"/>
    </location>
</feature>
<feature type="compositionally biased region" description="Basic and acidic residues" evidence="1">
    <location>
        <begin position="33"/>
        <end position="47"/>
    </location>
</feature>
<feature type="compositionally biased region" description="Acidic residues" evidence="1">
    <location>
        <begin position="20"/>
        <end position="32"/>
    </location>
</feature>
<feature type="compositionally biased region" description="Polar residues" evidence="1">
    <location>
        <begin position="146"/>
        <end position="157"/>
    </location>
</feature>
<proteinExistence type="predicted"/>
<name>A0AAX4K5K8_9TREE</name>
<evidence type="ECO:0000313" key="3">
    <source>
        <dbReference type="Proteomes" id="UP001355207"/>
    </source>
</evidence>
<sequence length="360" mass="40579">MTSIADGIPIPIPETPPSENGDEEINELDGDDYEKQRIANIKQRDDLLAQLGLGSSSTSNTSSKLFGQKPQSKSKLPTLSVQESRRRKELRAKEAVLKRSIEPSRRSNRLAAREVEHKSLVDDDDLTPPPPIIRPSQPIIPKGKSITLTPGPSYSSSDQEEFAPAPRPTRGEEGRLIFEGRWKNVFTPNLTPEEMFKGGAFGGGFFADTYSNILKKPLSSKEDIESLPFILANPSLTAKLLSNDDPDGENNRWKVRAGQSLQEWEKAGWIWPEDPRGWAQWYVRFWEGRRCVDDERQVRRWLKVAGSTGRFKRALLKKIMQSGGRNAIADEDVGAVLRQCLWQWAYELTEGEFDKAMEGE</sequence>
<dbReference type="AlphaFoldDB" id="A0AAX4K5K8"/>
<dbReference type="PANTHER" id="PTHR37948">
    <property type="entry name" value="ZGC:113208"/>
    <property type="match status" value="1"/>
</dbReference>
<feature type="compositionally biased region" description="Basic and acidic residues" evidence="1">
    <location>
        <begin position="83"/>
        <end position="121"/>
    </location>
</feature>